<reference evidence="1" key="1">
    <citation type="submission" date="2018-05" db="EMBL/GenBank/DDBJ databases">
        <authorList>
            <person name="Lanie J.A."/>
            <person name="Ng W.-L."/>
            <person name="Kazmierczak K.M."/>
            <person name="Andrzejewski T.M."/>
            <person name="Davidsen T.M."/>
            <person name="Wayne K.J."/>
            <person name="Tettelin H."/>
            <person name="Glass J.I."/>
            <person name="Rusch D."/>
            <person name="Podicherti R."/>
            <person name="Tsui H.-C.T."/>
            <person name="Winkler M.E."/>
        </authorList>
    </citation>
    <scope>NUCLEOTIDE SEQUENCE</scope>
</reference>
<feature type="non-terminal residue" evidence="1">
    <location>
        <position position="117"/>
    </location>
</feature>
<dbReference type="AlphaFoldDB" id="A0A382XNH7"/>
<sequence>MKKTIIILTVLLFAFPTDAVAGDREDLVAAIEKRWIDTAKKQISPGDSNPAGAWLATSQGGLWQFQTPAETVTMITDSPNTLIFQPMHINIQIMGSKKDVAHAAYYLVGNIMRDGKP</sequence>
<evidence type="ECO:0008006" key="2">
    <source>
        <dbReference type="Google" id="ProtNLM"/>
    </source>
</evidence>
<gene>
    <name evidence="1" type="ORF">METZ01_LOCUS424732</name>
</gene>
<proteinExistence type="predicted"/>
<organism evidence="1">
    <name type="scientific">marine metagenome</name>
    <dbReference type="NCBI Taxonomy" id="408172"/>
    <lineage>
        <taxon>unclassified sequences</taxon>
        <taxon>metagenomes</taxon>
        <taxon>ecological metagenomes</taxon>
    </lineage>
</organism>
<name>A0A382XNH7_9ZZZZ</name>
<dbReference type="EMBL" id="UINC01168715">
    <property type="protein sequence ID" value="SVD71878.1"/>
    <property type="molecule type" value="Genomic_DNA"/>
</dbReference>
<evidence type="ECO:0000313" key="1">
    <source>
        <dbReference type="EMBL" id="SVD71878.1"/>
    </source>
</evidence>
<protein>
    <recommendedName>
        <fullName evidence="2">DUF4440 domain-containing protein</fullName>
    </recommendedName>
</protein>
<accession>A0A382XNH7</accession>